<dbReference type="AlphaFoldDB" id="A0AAD9FU67"/>
<organism evidence="2 3">
    <name type="scientific">Papiliotrema laurentii</name>
    <name type="common">Cryptococcus laurentii</name>
    <dbReference type="NCBI Taxonomy" id="5418"/>
    <lineage>
        <taxon>Eukaryota</taxon>
        <taxon>Fungi</taxon>
        <taxon>Dikarya</taxon>
        <taxon>Basidiomycota</taxon>
        <taxon>Agaricomycotina</taxon>
        <taxon>Tremellomycetes</taxon>
        <taxon>Tremellales</taxon>
        <taxon>Rhynchogastremaceae</taxon>
        <taxon>Papiliotrema</taxon>
    </lineage>
</organism>
<proteinExistence type="predicted"/>
<name>A0AAD9FU67_PAPLA</name>
<feature type="region of interest" description="Disordered" evidence="1">
    <location>
        <begin position="66"/>
        <end position="120"/>
    </location>
</feature>
<evidence type="ECO:0000313" key="3">
    <source>
        <dbReference type="Proteomes" id="UP001182556"/>
    </source>
</evidence>
<accession>A0AAD9FU67</accession>
<evidence type="ECO:0000313" key="2">
    <source>
        <dbReference type="EMBL" id="KAK1926112.1"/>
    </source>
</evidence>
<sequence>MVIITDIDDDDVVDGRYDPQGFVPLETSSSLAELGLTVVPNAEEGSIANTRQPIANTRQPIANTRQPIATTGRRSWWPNMFNRGSQPGPYSEQTPASDTHHGSPDPNSSDSEPRERGRSRLGRAWSTCKLLLVGFSAARICGDAMLDSASKVSSAILNRFTRCATRVIDPEGSRDQMEKEESDYEKYRAFVSSNGRYGRTSSWEEPPSSGVGRVFSSFKPWKWTAGASTKPSAFQQVSSSSRSHSPLEVTKTISQGWNLGRWFSGSGCHHTRV</sequence>
<reference evidence="2" key="1">
    <citation type="submission" date="2023-02" db="EMBL/GenBank/DDBJ databases">
        <title>Identification and recombinant expression of a fungal hydrolase from Papiliotrema laurentii that hydrolyzes apple cutin and clears colloidal polyester polyurethane.</title>
        <authorList>
            <consortium name="DOE Joint Genome Institute"/>
            <person name="Roman V.A."/>
            <person name="Bojanowski C."/>
            <person name="Crable B.R."/>
            <person name="Wagner D.N."/>
            <person name="Hung C.S."/>
            <person name="Nadeau L.J."/>
            <person name="Schratz L."/>
            <person name="Haridas S."/>
            <person name="Pangilinan J."/>
            <person name="Lipzen A."/>
            <person name="Na H."/>
            <person name="Yan M."/>
            <person name="Ng V."/>
            <person name="Grigoriev I.V."/>
            <person name="Spatafora J.W."/>
            <person name="Barlow D."/>
            <person name="Biffinger J."/>
            <person name="Kelley-Loughnane N."/>
            <person name="Varaljay V.A."/>
            <person name="Crookes-Goodson W.J."/>
        </authorList>
    </citation>
    <scope>NUCLEOTIDE SEQUENCE</scope>
    <source>
        <strain evidence="2">5307AH</strain>
    </source>
</reference>
<dbReference type="EMBL" id="JAODAN010000002">
    <property type="protein sequence ID" value="KAK1926112.1"/>
    <property type="molecule type" value="Genomic_DNA"/>
</dbReference>
<comment type="caution">
    <text evidence="2">The sequence shown here is derived from an EMBL/GenBank/DDBJ whole genome shotgun (WGS) entry which is preliminary data.</text>
</comment>
<dbReference type="Proteomes" id="UP001182556">
    <property type="component" value="Unassembled WGS sequence"/>
</dbReference>
<evidence type="ECO:0000256" key="1">
    <source>
        <dbReference type="SAM" id="MobiDB-lite"/>
    </source>
</evidence>
<keyword evidence="3" id="KW-1185">Reference proteome</keyword>
<gene>
    <name evidence="2" type="ORF">DB88DRAFT_521098</name>
</gene>
<protein>
    <submittedName>
        <fullName evidence="2">Uncharacterized protein</fullName>
    </submittedName>
</protein>